<evidence type="ECO:0000256" key="3">
    <source>
        <dbReference type="ARBA" id="ARBA00022692"/>
    </source>
</evidence>
<protein>
    <submittedName>
        <fullName evidence="8">Putative flippase GtrA</fullName>
    </submittedName>
</protein>
<evidence type="ECO:0000313" key="8">
    <source>
        <dbReference type="EMBL" id="TDP85014.1"/>
    </source>
</evidence>
<name>A0A4R6RFQ0_9HYPH</name>
<dbReference type="OrthoDB" id="7360864at2"/>
<evidence type="ECO:0000256" key="4">
    <source>
        <dbReference type="ARBA" id="ARBA00022989"/>
    </source>
</evidence>
<comment type="caution">
    <text evidence="8">The sequence shown here is derived from an EMBL/GenBank/DDBJ whole genome shotgun (WGS) entry which is preliminary data.</text>
</comment>
<evidence type="ECO:0000256" key="5">
    <source>
        <dbReference type="ARBA" id="ARBA00023136"/>
    </source>
</evidence>
<dbReference type="GO" id="GO:0005886">
    <property type="term" value="C:plasma membrane"/>
    <property type="evidence" value="ECO:0007669"/>
    <property type="project" value="TreeGrafter"/>
</dbReference>
<accession>A0A4R6RFQ0</accession>
<dbReference type="RefSeq" id="WP_126540895.1">
    <property type="nucleotide sequence ID" value="NZ_BSPM01000004.1"/>
</dbReference>
<dbReference type="AlphaFoldDB" id="A0A4R6RFQ0"/>
<gene>
    <name evidence="8" type="ORF">EDD54_1859</name>
</gene>
<keyword evidence="3 6" id="KW-0812">Transmembrane</keyword>
<dbReference type="InterPro" id="IPR007267">
    <property type="entry name" value="GtrA_DPMS_TM"/>
</dbReference>
<organism evidence="8 9">
    <name type="scientific">Oharaeibacter diazotrophicus</name>
    <dbReference type="NCBI Taxonomy" id="1920512"/>
    <lineage>
        <taxon>Bacteria</taxon>
        <taxon>Pseudomonadati</taxon>
        <taxon>Pseudomonadota</taxon>
        <taxon>Alphaproteobacteria</taxon>
        <taxon>Hyphomicrobiales</taxon>
        <taxon>Pleomorphomonadaceae</taxon>
        <taxon>Oharaeibacter</taxon>
    </lineage>
</organism>
<dbReference type="PANTHER" id="PTHR38459:SF1">
    <property type="entry name" value="PROPHAGE BACTOPRENOL-LINKED GLUCOSE TRANSLOCASE HOMOLOG"/>
    <property type="match status" value="1"/>
</dbReference>
<evidence type="ECO:0000256" key="6">
    <source>
        <dbReference type="SAM" id="Phobius"/>
    </source>
</evidence>
<evidence type="ECO:0000313" key="9">
    <source>
        <dbReference type="Proteomes" id="UP000294547"/>
    </source>
</evidence>
<sequence length="133" mass="13952">MTPADRFGRYARFLVVGGLGFAVDAGATELLVLAGLPALGARVAAIALAMTTTYLLNRRLTFRSDRRGAALLAEGGRYFAVAIGAAAFNYAVFALVLTIVPGIRPALAVAVASVAAMVLSYLGYSTLVFRRRP</sequence>
<evidence type="ECO:0000259" key="7">
    <source>
        <dbReference type="Pfam" id="PF04138"/>
    </source>
</evidence>
<keyword evidence="5 6" id="KW-0472">Membrane</keyword>
<dbReference type="EMBL" id="SNXY01000007">
    <property type="protein sequence ID" value="TDP85014.1"/>
    <property type="molecule type" value="Genomic_DNA"/>
</dbReference>
<comment type="similarity">
    <text evidence="2">Belongs to the GtrA family.</text>
</comment>
<keyword evidence="9" id="KW-1185">Reference proteome</keyword>
<feature type="domain" description="GtrA/DPMS transmembrane" evidence="7">
    <location>
        <begin position="12"/>
        <end position="129"/>
    </location>
</feature>
<proteinExistence type="inferred from homology"/>
<dbReference type="Proteomes" id="UP000294547">
    <property type="component" value="Unassembled WGS sequence"/>
</dbReference>
<feature type="transmembrane region" description="Helical" evidence="6">
    <location>
        <begin position="78"/>
        <end position="100"/>
    </location>
</feature>
<feature type="transmembrane region" description="Helical" evidence="6">
    <location>
        <begin position="12"/>
        <end position="33"/>
    </location>
</feature>
<comment type="subcellular location">
    <subcellularLocation>
        <location evidence="1">Membrane</location>
        <topology evidence="1">Multi-pass membrane protein</topology>
    </subcellularLocation>
</comment>
<reference evidence="8 9" key="1">
    <citation type="submission" date="2019-03" db="EMBL/GenBank/DDBJ databases">
        <title>Genomic Encyclopedia of Type Strains, Phase IV (KMG-IV): sequencing the most valuable type-strain genomes for metagenomic binning, comparative biology and taxonomic classification.</title>
        <authorList>
            <person name="Goeker M."/>
        </authorList>
    </citation>
    <scope>NUCLEOTIDE SEQUENCE [LARGE SCALE GENOMIC DNA]</scope>
    <source>
        <strain evidence="8 9">DSM 102969</strain>
    </source>
</reference>
<dbReference type="GO" id="GO:0000271">
    <property type="term" value="P:polysaccharide biosynthetic process"/>
    <property type="evidence" value="ECO:0007669"/>
    <property type="project" value="InterPro"/>
</dbReference>
<keyword evidence="4 6" id="KW-1133">Transmembrane helix</keyword>
<evidence type="ECO:0000256" key="2">
    <source>
        <dbReference type="ARBA" id="ARBA00009399"/>
    </source>
</evidence>
<dbReference type="Pfam" id="PF04138">
    <property type="entry name" value="GtrA_DPMS_TM"/>
    <property type="match status" value="1"/>
</dbReference>
<dbReference type="InterPro" id="IPR051401">
    <property type="entry name" value="GtrA_CellWall_Glycosyl"/>
</dbReference>
<feature type="transmembrane region" description="Helical" evidence="6">
    <location>
        <begin position="39"/>
        <end position="57"/>
    </location>
</feature>
<dbReference type="PANTHER" id="PTHR38459">
    <property type="entry name" value="PROPHAGE BACTOPRENOL-LINKED GLUCOSE TRANSLOCASE HOMOLOG"/>
    <property type="match status" value="1"/>
</dbReference>
<feature type="transmembrane region" description="Helical" evidence="6">
    <location>
        <begin position="106"/>
        <end position="129"/>
    </location>
</feature>
<evidence type="ECO:0000256" key="1">
    <source>
        <dbReference type="ARBA" id="ARBA00004141"/>
    </source>
</evidence>